<proteinExistence type="inferred from homology"/>
<evidence type="ECO:0000256" key="3">
    <source>
        <dbReference type="ARBA" id="ARBA00023121"/>
    </source>
</evidence>
<sequence length="183" mass="21188">MMEVMKLVLFSLLLVLLHVDDGIFAADDAATEIPQQFYGAFKLDHSDNWDDYLVAKGYNDPEVRKKVELPRFTRILYRHPNGTYRMMVGTGVEGSKWVKGSKKHSDCSFQLNKPSVCTYWDGNKHELTFTYDAKDSRLTERHVKLDGTGAPEVFNYKIDSDNNMELFVDFKNVKLVHHYVRTD</sequence>
<feature type="chain" id="PRO_5037378621" evidence="4">
    <location>
        <begin position="26"/>
        <end position="183"/>
    </location>
</feature>
<organism evidence="5 6">
    <name type="scientific">Globodera rostochiensis</name>
    <name type="common">Golden nematode worm</name>
    <name type="synonym">Heterodera rostochiensis</name>
    <dbReference type="NCBI Taxonomy" id="31243"/>
    <lineage>
        <taxon>Eukaryota</taxon>
        <taxon>Metazoa</taxon>
        <taxon>Ecdysozoa</taxon>
        <taxon>Nematoda</taxon>
        <taxon>Chromadorea</taxon>
        <taxon>Rhabditida</taxon>
        <taxon>Tylenchina</taxon>
        <taxon>Tylenchomorpha</taxon>
        <taxon>Tylenchoidea</taxon>
        <taxon>Heteroderidae</taxon>
        <taxon>Heteroderinae</taxon>
        <taxon>Globodera</taxon>
    </lineage>
</organism>
<dbReference type="AlphaFoldDB" id="A0A914H2Q9"/>
<accession>A0A914H2Q9</accession>
<name>A0A914H2Q9_GLORO</name>
<evidence type="ECO:0000313" key="6">
    <source>
        <dbReference type="WBParaSite" id="Gr19_v10_g13605.t1"/>
    </source>
</evidence>
<keyword evidence="3" id="KW-0446">Lipid-binding</keyword>
<evidence type="ECO:0000256" key="4">
    <source>
        <dbReference type="SAM" id="SignalP"/>
    </source>
</evidence>
<dbReference type="InterPro" id="IPR040094">
    <property type="entry name" value="Lbp1-4"/>
</dbReference>
<evidence type="ECO:0000256" key="1">
    <source>
        <dbReference type="ARBA" id="ARBA00008390"/>
    </source>
</evidence>
<dbReference type="PANTHER" id="PTHR22725">
    <property type="entry name" value="FATTY ACID-BINDING PROTEIN HOMOLOG 1-RELATED-RELATED"/>
    <property type="match status" value="1"/>
</dbReference>
<keyword evidence="2" id="KW-0813">Transport</keyword>
<dbReference type="GO" id="GO:0008289">
    <property type="term" value="F:lipid binding"/>
    <property type="evidence" value="ECO:0007669"/>
    <property type="project" value="UniProtKB-KW"/>
</dbReference>
<reference evidence="6" key="1">
    <citation type="submission" date="2022-11" db="UniProtKB">
        <authorList>
            <consortium name="WormBaseParasite"/>
        </authorList>
    </citation>
    <scope>IDENTIFICATION</scope>
</reference>
<feature type="signal peptide" evidence="4">
    <location>
        <begin position="1"/>
        <end position="25"/>
    </location>
</feature>
<evidence type="ECO:0000256" key="2">
    <source>
        <dbReference type="ARBA" id="ARBA00022448"/>
    </source>
</evidence>
<keyword evidence="4" id="KW-0732">Signal</keyword>
<dbReference type="SUPFAM" id="SSF50814">
    <property type="entry name" value="Lipocalins"/>
    <property type="match status" value="1"/>
</dbReference>
<comment type="similarity">
    <text evidence="1">Belongs to the calycin superfamily. Fatty-acid binding protein (FABP) family.</text>
</comment>
<keyword evidence="5" id="KW-1185">Reference proteome</keyword>
<dbReference type="Gene3D" id="2.40.128.20">
    <property type="match status" value="1"/>
</dbReference>
<dbReference type="Proteomes" id="UP000887572">
    <property type="component" value="Unplaced"/>
</dbReference>
<dbReference type="WBParaSite" id="Gr19_v10_g13605.t1">
    <property type="protein sequence ID" value="Gr19_v10_g13605.t1"/>
    <property type="gene ID" value="Gr19_v10_g13605"/>
</dbReference>
<dbReference type="InterPro" id="IPR012674">
    <property type="entry name" value="Calycin"/>
</dbReference>
<evidence type="ECO:0000313" key="5">
    <source>
        <dbReference type="Proteomes" id="UP000887572"/>
    </source>
</evidence>
<protein>
    <submittedName>
        <fullName evidence="6">Uncharacterized protein</fullName>
    </submittedName>
</protein>
<dbReference type="PANTHER" id="PTHR22725:SF9">
    <property type="entry name" value="FATTY ACID-BINDING PROTEIN HOMOLOG 3"/>
    <property type="match status" value="1"/>
</dbReference>